<feature type="compositionally biased region" description="Polar residues" evidence="1">
    <location>
        <begin position="50"/>
        <end position="82"/>
    </location>
</feature>
<evidence type="ECO:0000256" key="1">
    <source>
        <dbReference type="SAM" id="MobiDB-lite"/>
    </source>
</evidence>
<feature type="compositionally biased region" description="Acidic residues" evidence="1">
    <location>
        <begin position="138"/>
        <end position="157"/>
    </location>
</feature>
<keyword evidence="3" id="KW-1185">Reference proteome</keyword>
<sequence length="374" mass="41623">MPPNYNFDAANDQENIDPRSRHSLGVDESNDDLSQLFRQDPVRLYKSGRAVQSSEDQNVSLDKQTATAKDNSKALNSIQPRNLSAFPGLPSQKGVSRASSMVKSISSKATDSPDPSQKITGKDFEDDLNGDELGTPDIYEDESDNGDDEPAEAEEAQDNGRFTCQSLPAKPRRSRRELKPVQINPYSVDKIAVKAQKSKGRNPTEAEVKEELEPTQTKPKQSKKKRVRHSREASLSSDESAVDLVELDPLIKLHRTVLRITIPGESSCIDAPFTVVNTLPKLIDLTNRRWGAIKGSTVQHLVCKRFWLGSGNGRDLLIYEDWDEQFDALVSSILEAEVWKTMFGEQKLEVIIEATLKDRQTPEVAPVPTPQSNV</sequence>
<feature type="compositionally biased region" description="Polar residues" evidence="1">
    <location>
        <begin position="93"/>
        <end position="119"/>
    </location>
</feature>
<accession>A0A0N1H7E9</accession>
<name>A0A0N1H7E9_9EURO</name>
<organism evidence="2 3">
    <name type="scientific">Cyphellophora attinorum</name>
    <dbReference type="NCBI Taxonomy" id="1664694"/>
    <lineage>
        <taxon>Eukaryota</taxon>
        <taxon>Fungi</taxon>
        <taxon>Dikarya</taxon>
        <taxon>Ascomycota</taxon>
        <taxon>Pezizomycotina</taxon>
        <taxon>Eurotiomycetes</taxon>
        <taxon>Chaetothyriomycetidae</taxon>
        <taxon>Chaetothyriales</taxon>
        <taxon>Cyphellophoraceae</taxon>
        <taxon>Cyphellophora</taxon>
    </lineage>
</organism>
<feature type="region of interest" description="Disordered" evidence="1">
    <location>
        <begin position="1"/>
        <end position="234"/>
    </location>
</feature>
<reference evidence="2 3" key="1">
    <citation type="submission" date="2015-06" db="EMBL/GenBank/DDBJ databases">
        <title>Draft genome of the ant-associated black yeast Phialophora attae CBS 131958.</title>
        <authorList>
            <person name="Moreno L.F."/>
            <person name="Stielow B.J."/>
            <person name="de Hoog S."/>
            <person name="Vicente V.A."/>
            <person name="Weiss V.A."/>
            <person name="de Vries M."/>
            <person name="Cruz L.M."/>
            <person name="Souza E.M."/>
        </authorList>
    </citation>
    <scope>NUCLEOTIDE SEQUENCE [LARGE SCALE GENOMIC DNA]</scope>
    <source>
        <strain evidence="2 3">CBS 131958</strain>
    </source>
</reference>
<evidence type="ECO:0000313" key="2">
    <source>
        <dbReference type="EMBL" id="KPI38882.1"/>
    </source>
</evidence>
<proteinExistence type="predicted"/>
<dbReference type="Proteomes" id="UP000038010">
    <property type="component" value="Unassembled WGS sequence"/>
</dbReference>
<feature type="compositionally biased region" description="Basic residues" evidence="1">
    <location>
        <begin position="220"/>
        <end position="229"/>
    </location>
</feature>
<protein>
    <submittedName>
        <fullName evidence="2">Uncharacterized protein</fullName>
    </submittedName>
</protein>
<dbReference type="GeneID" id="28737989"/>
<gene>
    <name evidence="2" type="ORF">AB675_5865</name>
</gene>
<dbReference type="VEuPathDB" id="FungiDB:AB675_5865"/>
<feature type="compositionally biased region" description="Basic and acidic residues" evidence="1">
    <location>
        <begin position="202"/>
        <end position="212"/>
    </location>
</feature>
<dbReference type="EMBL" id="LFJN01000017">
    <property type="protein sequence ID" value="KPI38882.1"/>
    <property type="molecule type" value="Genomic_DNA"/>
</dbReference>
<comment type="caution">
    <text evidence="2">The sequence shown here is derived from an EMBL/GenBank/DDBJ whole genome shotgun (WGS) entry which is preliminary data.</text>
</comment>
<dbReference type="RefSeq" id="XP_017998845.1">
    <property type="nucleotide sequence ID" value="XM_018146109.1"/>
</dbReference>
<dbReference type="AlphaFoldDB" id="A0A0N1H7E9"/>
<evidence type="ECO:0000313" key="3">
    <source>
        <dbReference type="Proteomes" id="UP000038010"/>
    </source>
</evidence>